<dbReference type="EMBL" id="JASCZI010092063">
    <property type="protein sequence ID" value="MED6151783.1"/>
    <property type="molecule type" value="Genomic_DNA"/>
</dbReference>
<dbReference type="Proteomes" id="UP001341840">
    <property type="component" value="Unassembled WGS sequence"/>
</dbReference>
<name>A0ABU6TVS8_9FABA</name>
<comment type="caution">
    <text evidence="1">The sequence shown here is derived from an EMBL/GenBank/DDBJ whole genome shotgun (WGS) entry which is preliminary data.</text>
</comment>
<protein>
    <submittedName>
        <fullName evidence="1">Uncharacterized protein</fullName>
    </submittedName>
</protein>
<organism evidence="1 2">
    <name type="scientific">Stylosanthes scabra</name>
    <dbReference type="NCBI Taxonomy" id="79078"/>
    <lineage>
        <taxon>Eukaryota</taxon>
        <taxon>Viridiplantae</taxon>
        <taxon>Streptophyta</taxon>
        <taxon>Embryophyta</taxon>
        <taxon>Tracheophyta</taxon>
        <taxon>Spermatophyta</taxon>
        <taxon>Magnoliopsida</taxon>
        <taxon>eudicotyledons</taxon>
        <taxon>Gunneridae</taxon>
        <taxon>Pentapetalae</taxon>
        <taxon>rosids</taxon>
        <taxon>fabids</taxon>
        <taxon>Fabales</taxon>
        <taxon>Fabaceae</taxon>
        <taxon>Papilionoideae</taxon>
        <taxon>50 kb inversion clade</taxon>
        <taxon>dalbergioids sensu lato</taxon>
        <taxon>Dalbergieae</taxon>
        <taxon>Pterocarpus clade</taxon>
        <taxon>Stylosanthes</taxon>
    </lineage>
</organism>
<evidence type="ECO:0000313" key="1">
    <source>
        <dbReference type="EMBL" id="MED6151783.1"/>
    </source>
</evidence>
<feature type="non-terminal residue" evidence="1">
    <location>
        <position position="1"/>
    </location>
</feature>
<sequence>MGDEKRPLFYSGHCFRSDAYSFLQKRTLRCRKALPLKIGNARIAIIQKSDPIARQR</sequence>
<accession>A0ABU6TVS8</accession>
<gene>
    <name evidence="1" type="ORF">PIB30_085760</name>
</gene>
<evidence type="ECO:0000313" key="2">
    <source>
        <dbReference type="Proteomes" id="UP001341840"/>
    </source>
</evidence>
<keyword evidence="2" id="KW-1185">Reference proteome</keyword>
<reference evidence="1 2" key="1">
    <citation type="journal article" date="2023" name="Plants (Basel)">
        <title>Bridging the Gap: Combining Genomics and Transcriptomics Approaches to Understand Stylosanthes scabra, an Orphan Legume from the Brazilian Caatinga.</title>
        <authorList>
            <person name="Ferreira-Neto J.R.C."/>
            <person name="da Silva M.D."/>
            <person name="Binneck E."/>
            <person name="de Melo N.F."/>
            <person name="da Silva R.H."/>
            <person name="de Melo A.L.T.M."/>
            <person name="Pandolfi V."/>
            <person name="Bustamante F.O."/>
            <person name="Brasileiro-Vidal A.C."/>
            <person name="Benko-Iseppon A.M."/>
        </authorList>
    </citation>
    <scope>NUCLEOTIDE SEQUENCE [LARGE SCALE GENOMIC DNA]</scope>
    <source>
        <tissue evidence="1">Leaves</tissue>
    </source>
</reference>
<proteinExistence type="predicted"/>